<evidence type="ECO:0000313" key="6">
    <source>
        <dbReference type="EMBL" id="KHN88638.1"/>
    </source>
</evidence>
<accession>A0A0B2W3S9</accession>
<feature type="coiled-coil region" evidence="3">
    <location>
        <begin position="570"/>
        <end position="597"/>
    </location>
</feature>
<feature type="signal peptide" evidence="5">
    <location>
        <begin position="1"/>
        <end position="19"/>
    </location>
</feature>
<dbReference type="OrthoDB" id="5855801at2759"/>
<comment type="caution">
    <text evidence="6">The sequence shown here is derived from an EMBL/GenBank/DDBJ whole genome shotgun (WGS) entry which is preliminary data.</text>
</comment>
<protein>
    <submittedName>
        <fullName evidence="6">Uncharacterized protein</fullName>
    </submittedName>
</protein>
<dbReference type="PANTHER" id="PTHR22906:SF54">
    <property type="entry name" value="IG-LIKE DOMAIN-CONTAINING PROTEIN"/>
    <property type="match status" value="1"/>
</dbReference>
<feature type="chain" id="PRO_5002096450" evidence="5">
    <location>
        <begin position="20"/>
        <end position="748"/>
    </location>
</feature>
<gene>
    <name evidence="6" type="ORF">Tcan_16453</name>
</gene>
<feature type="region of interest" description="Disordered" evidence="4">
    <location>
        <begin position="443"/>
        <end position="467"/>
    </location>
</feature>
<dbReference type="PROSITE" id="PS50092">
    <property type="entry name" value="TSP1"/>
    <property type="match status" value="2"/>
</dbReference>
<sequence>MDIFFTTLLLFTVIQFCTGDGSSDEITDDITDAPLSYRTGKLNQFVGFATPRPLPANAQFMYSSVWATWSAWSFCVNNVRIRVRACNTVRGFSCLGSNQEHMECEMKKASEAAVHESDYDAVDPWEADRKEAMRQLYPDYEPDEPKPKPKAQLFRTPNFAKLSQPHPPRPVLSGPPKLKPNEGGELLKPIQNGGGEPDDGPPQPPGLTPEVLYGPKLDVDREPLTLSPGIIVAGHENQDTARIGASDDGRVTSSPAAHFRHGSLTTPTYKETEKEHFSSPNISRASKNSRHSLSEASSASAEEENSLRKLVTDDRARAIVNLQKKKTARTTIAIVDDKRASVSPLLAGNSDSTIRQMELGGAEKSEVLSDEISLKEAQNPDSTVFDEQDVKASHLVTAPTLGQMSKILHKKKEMTTSHVMPIPSSTPMQSTIRNSIEIADETDHKRTPPLPKRPIQWATSRSDYEEQSAELGDRMAEDLMNSEAQTSLKQKQRHSGAVTFEKVLQEEDTEKALAMLLDQMSAVAEREADESEVKTTTPIADSSKLHSGEIVHIRVKSRATVGENFGAATAEVTRKDLEELKAVVKQMESKLSSMGERKPTAEERAINLNLVPQAPPTSPHPTDPPTVIDPSGLRVLAGTENSAAQWSEWSEWGECFCEKELRTRFCKYDESSLTKGCAGKSFESRACLGGTPCPTTTAAPVPPSHEILEYTPSTPKGPRNGYAFRPSPLSLAIKTMKARRVDASSKPR</sequence>
<evidence type="ECO:0000313" key="7">
    <source>
        <dbReference type="Proteomes" id="UP000031036"/>
    </source>
</evidence>
<dbReference type="EMBL" id="JPKZ01000199">
    <property type="protein sequence ID" value="KHN88638.1"/>
    <property type="molecule type" value="Genomic_DNA"/>
</dbReference>
<evidence type="ECO:0000256" key="2">
    <source>
        <dbReference type="ARBA" id="ARBA00023157"/>
    </source>
</evidence>
<reference evidence="6 7" key="1">
    <citation type="submission" date="2014-11" db="EMBL/GenBank/DDBJ databases">
        <title>Genetic blueprint of the zoonotic pathogen Toxocara canis.</title>
        <authorList>
            <person name="Zhu X.-Q."/>
            <person name="Korhonen P.K."/>
            <person name="Cai H."/>
            <person name="Young N.D."/>
            <person name="Nejsum P."/>
            <person name="von Samson-Himmelstjerna G."/>
            <person name="Boag P.R."/>
            <person name="Tan P."/>
            <person name="Li Q."/>
            <person name="Min J."/>
            <person name="Yang Y."/>
            <person name="Wang X."/>
            <person name="Fang X."/>
            <person name="Hall R.S."/>
            <person name="Hofmann A."/>
            <person name="Sternberg P.W."/>
            <person name="Jex A.R."/>
            <person name="Gasser R.B."/>
        </authorList>
    </citation>
    <scope>NUCLEOTIDE SEQUENCE [LARGE SCALE GENOMIC DNA]</scope>
    <source>
        <strain evidence="6">PN_DK_2014</strain>
    </source>
</reference>
<evidence type="ECO:0000256" key="1">
    <source>
        <dbReference type="ARBA" id="ARBA00022737"/>
    </source>
</evidence>
<keyword evidence="2" id="KW-1015">Disulfide bond</keyword>
<keyword evidence="5" id="KW-0732">Signal</keyword>
<organism evidence="6 7">
    <name type="scientific">Toxocara canis</name>
    <name type="common">Canine roundworm</name>
    <dbReference type="NCBI Taxonomy" id="6265"/>
    <lineage>
        <taxon>Eukaryota</taxon>
        <taxon>Metazoa</taxon>
        <taxon>Ecdysozoa</taxon>
        <taxon>Nematoda</taxon>
        <taxon>Chromadorea</taxon>
        <taxon>Rhabditida</taxon>
        <taxon>Spirurina</taxon>
        <taxon>Ascaridomorpha</taxon>
        <taxon>Ascaridoidea</taxon>
        <taxon>Toxocaridae</taxon>
        <taxon>Toxocara</taxon>
    </lineage>
</organism>
<keyword evidence="1" id="KW-0677">Repeat</keyword>
<dbReference type="InterPro" id="IPR052065">
    <property type="entry name" value="Compl_asym_regulator"/>
</dbReference>
<feature type="region of interest" description="Disordered" evidence="4">
    <location>
        <begin position="160"/>
        <end position="213"/>
    </location>
</feature>
<keyword evidence="7" id="KW-1185">Reference proteome</keyword>
<keyword evidence="3" id="KW-0175">Coiled coil</keyword>
<dbReference type="SMART" id="SM00209">
    <property type="entry name" value="TSP1"/>
    <property type="match status" value="2"/>
</dbReference>
<dbReference type="Proteomes" id="UP000031036">
    <property type="component" value="Unassembled WGS sequence"/>
</dbReference>
<dbReference type="PANTHER" id="PTHR22906">
    <property type="entry name" value="PROPERDIN"/>
    <property type="match status" value="1"/>
</dbReference>
<name>A0A0B2W3S9_TOXCA</name>
<evidence type="ECO:0000256" key="4">
    <source>
        <dbReference type="SAM" id="MobiDB-lite"/>
    </source>
</evidence>
<feature type="region of interest" description="Disordered" evidence="4">
    <location>
        <begin position="242"/>
        <end position="307"/>
    </location>
</feature>
<proteinExistence type="predicted"/>
<evidence type="ECO:0000256" key="5">
    <source>
        <dbReference type="SAM" id="SignalP"/>
    </source>
</evidence>
<dbReference type="InterPro" id="IPR000884">
    <property type="entry name" value="TSP1_rpt"/>
</dbReference>
<dbReference type="AlphaFoldDB" id="A0A0B2W3S9"/>
<evidence type="ECO:0000256" key="3">
    <source>
        <dbReference type="SAM" id="Coils"/>
    </source>
</evidence>
<feature type="region of interest" description="Disordered" evidence="4">
    <location>
        <begin position="698"/>
        <end position="722"/>
    </location>
</feature>